<dbReference type="RefSeq" id="WP_008417075.1">
    <property type="nucleotide sequence ID" value="NC_014297.1"/>
</dbReference>
<proteinExistence type="predicted"/>
<dbReference type="Proteomes" id="UP000011645">
    <property type="component" value="Unassembled WGS sequence"/>
</dbReference>
<dbReference type="EMBL" id="CP002062">
    <property type="protein sequence ID" value="ADJ15421.1"/>
    <property type="molecule type" value="Genomic_DNA"/>
</dbReference>
<evidence type="ECO:0000313" key="2">
    <source>
        <dbReference type="EMBL" id="ADJ15421.1"/>
    </source>
</evidence>
<reference evidence="3 5" key="2">
    <citation type="journal article" date="2014" name="PLoS Genet.">
        <title>Phylogenetically driven sequencing of extremely halophilic archaea reveals strategies for static and dynamic osmo-response.</title>
        <authorList>
            <person name="Becker E.A."/>
            <person name="Seitzer P.M."/>
            <person name="Tritt A."/>
            <person name="Larsen D."/>
            <person name="Krusor M."/>
            <person name="Yao A.I."/>
            <person name="Wu D."/>
            <person name="Madern D."/>
            <person name="Eisen J.A."/>
            <person name="Darling A.E."/>
            <person name="Facciotti M.T."/>
        </authorList>
    </citation>
    <scope>NUCLEOTIDE SEQUENCE [LARGE SCALE GENOMIC DNA]</scope>
    <source>
        <strain evidence="3">B3</strain>
        <strain evidence="5">DSM 18796 / CECT 7217 / JCM 14584 / KCTC 4019 / B3</strain>
    </source>
</reference>
<evidence type="ECO:0000313" key="5">
    <source>
        <dbReference type="Proteomes" id="UP000011645"/>
    </source>
</evidence>
<reference evidence="2 4" key="1">
    <citation type="journal article" date="2010" name="J. Bacteriol.">
        <title>Complete genome sequence of Halalkalicoccus jeotgali B3(T), an extremely halophilic archaeon.</title>
        <authorList>
            <person name="Roh S.W."/>
            <person name="Nam Y.D."/>
            <person name="Nam S.H."/>
            <person name="Choi S.H."/>
            <person name="Park H.S."/>
            <person name="Bae J.W."/>
        </authorList>
    </citation>
    <scope>NUCLEOTIDE SEQUENCE [LARGE SCALE GENOMIC DNA]</scope>
    <source>
        <strain evidence="2">B3</strain>
        <strain evidence="4">DSM 18796 / CECT 7217 / JCM 14584 / KCTC 4019 / B3</strain>
    </source>
</reference>
<evidence type="ECO:0000313" key="3">
    <source>
        <dbReference type="EMBL" id="ELY35803.1"/>
    </source>
</evidence>
<feature type="region of interest" description="Disordered" evidence="1">
    <location>
        <begin position="20"/>
        <end position="49"/>
    </location>
</feature>
<dbReference type="GeneID" id="54763655"/>
<protein>
    <recommendedName>
        <fullName evidence="6">C2H2-type domain-containing protein</fullName>
    </recommendedName>
</protein>
<accession>D8J429</accession>
<evidence type="ECO:0008006" key="6">
    <source>
        <dbReference type="Google" id="ProtNLM"/>
    </source>
</evidence>
<gene>
    <name evidence="2" type="ordered locus">HacjB3_10190</name>
    <name evidence="3" type="ORF">C497_12481</name>
</gene>
<evidence type="ECO:0000256" key="1">
    <source>
        <dbReference type="SAM" id="MobiDB-lite"/>
    </source>
</evidence>
<dbReference type="KEGG" id="hje:HacjB3_10190"/>
<evidence type="ECO:0000313" key="4">
    <source>
        <dbReference type="Proteomes" id="UP000000390"/>
    </source>
</evidence>
<dbReference type="AlphaFoldDB" id="D8J429"/>
<keyword evidence="5" id="KW-1185">Reference proteome</keyword>
<dbReference type="HOGENOM" id="CLU_3130726_0_0_2"/>
<organism evidence="2 4">
    <name type="scientific">Halalkalicoccus jeotgali (strain DSM 18796 / CECT 7217 / JCM 14584 / KCTC 4019 / B3)</name>
    <dbReference type="NCBI Taxonomy" id="795797"/>
    <lineage>
        <taxon>Archaea</taxon>
        <taxon>Methanobacteriati</taxon>
        <taxon>Methanobacteriota</taxon>
        <taxon>Stenosarchaea group</taxon>
        <taxon>Halobacteria</taxon>
        <taxon>Halobacteriales</taxon>
        <taxon>Halococcaceae</taxon>
        <taxon>Halalkalicoccus</taxon>
    </lineage>
</organism>
<dbReference type="STRING" id="795797.HacjB3_10190"/>
<dbReference type="EMBL" id="AOHV01000031">
    <property type="protein sequence ID" value="ELY35803.1"/>
    <property type="molecule type" value="Genomic_DNA"/>
</dbReference>
<name>D8J429_HALJB</name>
<dbReference type="PATRIC" id="fig|795797.18.peg.2031"/>
<dbReference type="Proteomes" id="UP000000390">
    <property type="component" value="Chromosome"/>
</dbReference>
<sequence length="49" mass="5717">MYECDRCGKRFLTARAEHGHRSMCPENPERTVSERWAGPVHGRWGSDEQ</sequence>